<dbReference type="PIRSF" id="PIRSF005700">
    <property type="entry name" value="PepC"/>
    <property type="match status" value="1"/>
</dbReference>
<evidence type="ECO:0000256" key="5">
    <source>
        <dbReference type="PIRSR" id="PIRSR005700-1"/>
    </source>
</evidence>
<feature type="active site" evidence="5">
    <location>
        <position position="384"/>
    </location>
</feature>
<name>A0A1S8KQ89_9LACT</name>
<keyword evidence="1 4" id="KW-0645">Protease</keyword>
<organism evidence="6 7">
    <name type="scientific">Dolosigranulum pigrum</name>
    <dbReference type="NCBI Taxonomy" id="29394"/>
    <lineage>
        <taxon>Bacteria</taxon>
        <taxon>Bacillati</taxon>
        <taxon>Bacillota</taxon>
        <taxon>Bacilli</taxon>
        <taxon>Lactobacillales</taxon>
        <taxon>Carnobacteriaceae</taxon>
        <taxon>Dolosigranulum</taxon>
    </lineage>
</organism>
<dbReference type="InterPro" id="IPR000169">
    <property type="entry name" value="Pept_cys_AS"/>
</dbReference>
<dbReference type="GO" id="GO:0009636">
    <property type="term" value="P:response to toxic substance"/>
    <property type="evidence" value="ECO:0007669"/>
    <property type="project" value="TreeGrafter"/>
</dbReference>
<dbReference type="GO" id="GO:0043418">
    <property type="term" value="P:homocysteine catabolic process"/>
    <property type="evidence" value="ECO:0007669"/>
    <property type="project" value="TreeGrafter"/>
</dbReference>
<reference evidence="6 7" key="1">
    <citation type="submission" date="2017-01" db="EMBL/GenBank/DDBJ databases">
        <title>Complete Genome Sequence of Dolosigranulum pigrum isolated from a Patient with interstitial lung disease.</title>
        <authorList>
            <person name="Mukhopadhyay R."/>
            <person name="Joaquin J."/>
            <person name="Hogue R."/>
            <person name="Fitzgerald S."/>
            <person name="Jospin G."/>
            <person name="Eisen J.A."/>
            <person name="Chaturvedi V."/>
        </authorList>
    </citation>
    <scope>NUCLEOTIDE SEQUENCE [LARGE SCALE GENOMIC DNA]</scope>
    <source>
        <strain evidence="6 7">15S00348</strain>
    </source>
</reference>
<dbReference type="CDD" id="cd00585">
    <property type="entry name" value="Peptidase_C1B"/>
    <property type="match status" value="1"/>
</dbReference>
<dbReference type="InterPro" id="IPR004134">
    <property type="entry name" value="Peptidase_C1B"/>
</dbReference>
<feature type="active site" evidence="5">
    <location>
        <position position="362"/>
    </location>
</feature>
<dbReference type="PROSITE" id="PS00139">
    <property type="entry name" value="THIOL_PROTEASE_CYS"/>
    <property type="match status" value="1"/>
</dbReference>
<dbReference type="PANTHER" id="PTHR10363">
    <property type="entry name" value="BLEOMYCIN HYDROLASE"/>
    <property type="match status" value="1"/>
</dbReference>
<evidence type="ECO:0000256" key="2">
    <source>
        <dbReference type="ARBA" id="ARBA00022801"/>
    </source>
</evidence>
<accession>A0A1S8KQ89</accession>
<evidence type="ECO:0000256" key="4">
    <source>
        <dbReference type="PIRNR" id="PIRNR005700"/>
    </source>
</evidence>
<dbReference type="Pfam" id="PF03051">
    <property type="entry name" value="Peptidase_C1_2"/>
    <property type="match status" value="1"/>
</dbReference>
<protein>
    <recommendedName>
        <fullName evidence="4">Aminopeptidase</fullName>
    </recommendedName>
</protein>
<dbReference type="Gene3D" id="3.90.70.10">
    <property type="entry name" value="Cysteine proteinases"/>
    <property type="match status" value="1"/>
</dbReference>
<keyword evidence="3 4" id="KW-0788">Thiol protease</keyword>
<keyword evidence="4 6" id="KW-0031">Aminopeptidase</keyword>
<dbReference type="Proteomes" id="UP000190409">
    <property type="component" value="Unassembled WGS sequence"/>
</dbReference>
<dbReference type="GO" id="GO:0006508">
    <property type="term" value="P:proteolysis"/>
    <property type="evidence" value="ECO:0007669"/>
    <property type="project" value="UniProtKB-KW"/>
</dbReference>
<dbReference type="GO" id="GO:0005737">
    <property type="term" value="C:cytoplasm"/>
    <property type="evidence" value="ECO:0007669"/>
    <property type="project" value="TreeGrafter"/>
</dbReference>
<dbReference type="InterPro" id="IPR025660">
    <property type="entry name" value="Pept_his_AS"/>
</dbReference>
<dbReference type="PANTHER" id="PTHR10363:SF2">
    <property type="entry name" value="BLEOMYCIN HYDROLASE"/>
    <property type="match status" value="1"/>
</dbReference>
<dbReference type="InterPro" id="IPR038765">
    <property type="entry name" value="Papain-like_cys_pep_sf"/>
</dbReference>
<evidence type="ECO:0000313" key="6">
    <source>
        <dbReference type="EMBL" id="OOL81898.1"/>
    </source>
</evidence>
<proteinExistence type="inferred from homology"/>
<comment type="caution">
    <text evidence="6">The sequence shown here is derived from an EMBL/GenBank/DDBJ whole genome shotgun (WGS) entry which is preliminary data.</text>
</comment>
<dbReference type="PROSITE" id="PS00639">
    <property type="entry name" value="THIOL_PROTEASE_HIS"/>
    <property type="match status" value="1"/>
</dbReference>
<evidence type="ECO:0000313" key="7">
    <source>
        <dbReference type="Proteomes" id="UP000190409"/>
    </source>
</evidence>
<dbReference type="SUPFAM" id="SSF54001">
    <property type="entry name" value="Cysteine proteinases"/>
    <property type="match status" value="1"/>
</dbReference>
<keyword evidence="2 4" id="KW-0378">Hydrolase</keyword>
<evidence type="ECO:0000256" key="3">
    <source>
        <dbReference type="ARBA" id="ARBA00022807"/>
    </source>
</evidence>
<dbReference type="AlphaFoldDB" id="A0A1S8KQ89"/>
<dbReference type="EMBL" id="MUYF01000003">
    <property type="protein sequence ID" value="OOL81898.1"/>
    <property type="molecule type" value="Genomic_DNA"/>
</dbReference>
<evidence type="ECO:0000256" key="1">
    <source>
        <dbReference type="ARBA" id="ARBA00022670"/>
    </source>
</evidence>
<dbReference type="GO" id="GO:0070005">
    <property type="term" value="F:cysteine-type aminopeptidase activity"/>
    <property type="evidence" value="ECO:0007669"/>
    <property type="project" value="InterPro"/>
</dbReference>
<gene>
    <name evidence="6" type="ORF">BWX42_09525</name>
</gene>
<sequence length="445" mass="50477">MTINQELINRFNQRYQENPTNQAVESAIAKVGINDASLNNNTVRSHPFVFSDETKRGDMTNQKSSGRCWMFAALNTARVDTMATLNVKTFEFSQNYALFWDKLEKANYFLDNIIETVDEPLNSRLVQHLLNSPLEDGGQWDMFANLLKKYGAVPKSVMPETYHSSNTGHLVAVLTHYLRAFAKDLRDQAEQGASTEALTEQKEEMLYVIYNVLTKALGTVPESFRYEYRDKDDVFHRLEETTPQAFFEKYVDWNLDNLVSLIHAPTDDKPMGRAYTVKFLGTVAEGEPITYINTPIDVLKQAAIASIQDGKPVWFGCDVGKMSHRDSGIMDKDLYGYEATLGHPLRLDKAARLDYGESLLTHAMVLVGVDLADDGSPLTWKVENSWGEKVGDKGIFSMSDAWFDEYTYQVTVDRKYVEQAWLEALDKPIIELDPWDPMGSLATVH</sequence>
<feature type="active site" evidence="5">
    <location>
        <position position="68"/>
    </location>
</feature>
<comment type="similarity">
    <text evidence="4">Belongs to the peptidase C1 family.</text>
</comment>